<accession>A0A914HM51</accession>
<dbReference type="AlphaFoldDB" id="A0A914HM51"/>
<dbReference type="Proteomes" id="UP000887572">
    <property type="component" value="Unplaced"/>
</dbReference>
<proteinExistence type="predicted"/>
<name>A0A914HM51_GLORO</name>
<sequence>MKLKCSELATFFGQIDVKQIDNQQQPSTITANAFMNMLLKKMLKLKEKFWHRFNFKKQEQNVFAGDAFVNLNPEQDQSLLYELFKISSNFAEQFLQIARYEKKKLSKFGDNCSLINWAFYDELTWKFNKVENIMRKCHGSTSSFILYKYFNVNISWHEPDEDITAWKLDVPMLNEQRFVQSLLDYDDRRQNKMEMLKNGFKDFLSTFQKNEKSWAIVMPSAIEKMKREIDEQIKSLNEKFTPSINSVEQNRLFLLSMYRIALHFIQNLLANGLLNDEERKGFVYAIKNKMEEIFNKKGLKFEKMSSDELFGKKGESNNKRKERKEENLKKYFEGIEQYYYGIETGTKLKEWLEKFKNEQKNQHQLVSIEQIGSNESILAHFVAEKLADSIGDLLREGESLALLDWCHKNHRQISMTELAYIVEKLRELLFPDVPIVEWERERERTLRVDLNQLKNRLDKMPYDQILPKVVGEFFAKLFDGFNFIASSHVEISEIDRKLIFCFELSKFAFELLEKSLHEFNPYEDDKNIQQKLFHSKFYEELKEGFDFFRSDADLEFQKTTNVFVKLRSNWSYFQADFKYENVIASELRMKC</sequence>
<reference evidence="2" key="1">
    <citation type="submission" date="2022-11" db="UniProtKB">
        <authorList>
            <consortium name="WormBaseParasite"/>
        </authorList>
    </citation>
    <scope>IDENTIFICATION</scope>
</reference>
<evidence type="ECO:0000313" key="2">
    <source>
        <dbReference type="WBParaSite" id="Gr19_v10_g2407.t1"/>
    </source>
</evidence>
<protein>
    <submittedName>
        <fullName evidence="2">Uncharacterized protein</fullName>
    </submittedName>
</protein>
<organism evidence="1 2">
    <name type="scientific">Globodera rostochiensis</name>
    <name type="common">Golden nematode worm</name>
    <name type="synonym">Heterodera rostochiensis</name>
    <dbReference type="NCBI Taxonomy" id="31243"/>
    <lineage>
        <taxon>Eukaryota</taxon>
        <taxon>Metazoa</taxon>
        <taxon>Ecdysozoa</taxon>
        <taxon>Nematoda</taxon>
        <taxon>Chromadorea</taxon>
        <taxon>Rhabditida</taxon>
        <taxon>Tylenchina</taxon>
        <taxon>Tylenchomorpha</taxon>
        <taxon>Tylenchoidea</taxon>
        <taxon>Heteroderidae</taxon>
        <taxon>Heteroderinae</taxon>
        <taxon>Globodera</taxon>
    </lineage>
</organism>
<dbReference type="WBParaSite" id="Gr19_v10_g2407.t1">
    <property type="protein sequence ID" value="Gr19_v10_g2407.t1"/>
    <property type="gene ID" value="Gr19_v10_g2407"/>
</dbReference>
<evidence type="ECO:0000313" key="1">
    <source>
        <dbReference type="Proteomes" id="UP000887572"/>
    </source>
</evidence>
<keyword evidence="1" id="KW-1185">Reference proteome</keyword>